<keyword evidence="2 5" id="KW-0547">Nucleotide-binding</keyword>
<keyword evidence="3 5" id="KW-0067">ATP-binding</keyword>
<accession>A0ABQ2M217</accession>
<dbReference type="EC" id="6.3.2.2" evidence="5"/>
<dbReference type="InterPro" id="IPR006336">
    <property type="entry name" value="GCS2"/>
</dbReference>
<dbReference type="SUPFAM" id="SSF55931">
    <property type="entry name" value="Glutamine synthetase/guanido kinase"/>
    <property type="match status" value="1"/>
</dbReference>
<protein>
    <recommendedName>
        <fullName evidence="5">Putative glutamate--cysteine ligase 2</fullName>
        <ecNumber evidence="5">6.3.2.2</ecNumber>
    </recommendedName>
    <alternativeName>
        <fullName evidence="5">Gamma-glutamylcysteine synthetase 2</fullName>
        <shortName evidence="5">GCS 2</shortName>
        <shortName evidence="5">Gamma-GCS 2</shortName>
    </alternativeName>
</protein>
<sequence>MTPCVRREKLALMRSDGQLTIGVEEEYLVVDPASRAVRSCADAVASVAAKRLGAERVGDEITRFQIEARTRPHAELSQLAEEIREMRRAVFGAAAQQGLAVVSSGSPVLGDVLPLPLTPAPRYARSLEVFRALDDEQCAGACHVHIGLADRALALKVSNHLRPWLPVLVSLTANSPYWAGRDTGYASWRTLSWARWPIAGPPPYFESVAHFDELVGRLHASGAVMDPGGLYWDVRPSAHVPTLEVRVADALTTADETIVYAALVRALVATALHAVRAGDQAPNPSPEVLRAAYWRAARDGLTGQGFDAHSARPLPAEALADLLFAHVRPALERSGDLENVREGWAWLRGNGTGAHRQRRAHDRRTRLEDVVDYLITATSPGLP</sequence>
<comment type="caution">
    <text evidence="6">The sequence shown here is derived from an EMBL/GenBank/DDBJ whole genome shotgun (WGS) entry which is preliminary data.</text>
</comment>
<gene>
    <name evidence="6" type="ORF">GCM10012286_35630</name>
</gene>
<dbReference type="GO" id="GO:0016874">
    <property type="term" value="F:ligase activity"/>
    <property type="evidence" value="ECO:0007669"/>
    <property type="project" value="UniProtKB-KW"/>
</dbReference>
<dbReference type="HAMAP" id="MF_01609">
    <property type="entry name" value="Glu_cys_ligase_2"/>
    <property type="match status" value="1"/>
</dbReference>
<dbReference type="PANTHER" id="PTHR36510:SF1">
    <property type="entry name" value="GLUTAMATE--CYSTEINE LIGASE 2-RELATED"/>
    <property type="match status" value="1"/>
</dbReference>
<dbReference type="Pfam" id="PF04107">
    <property type="entry name" value="GCS2"/>
    <property type="match status" value="1"/>
</dbReference>
<keyword evidence="1 5" id="KW-0436">Ligase</keyword>
<evidence type="ECO:0000256" key="5">
    <source>
        <dbReference type="HAMAP-Rule" id="MF_01609"/>
    </source>
</evidence>
<organism evidence="6 7">
    <name type="scientific">Streptomyces lasiicapitis</name>
    <dbReference type="NCBI Taxonomy" id="1923961"/>
    <lineage>
        <taxon>Bacteria</taxon>
        <taxon>Bacillati</taxon>
        <taxon>Actinomycetota</taxon>
        <taxon>Actinomycetes</taxon>
        <taxon>Kitasatosporales</taxon>
        <taxon>Streptomycetaceae</taxon>
        <taxon>Streptomyces</taxon>
    </lineage>
</organism>
<proteinExistence type="inferred from homology"/>
<name>A0ABQ2M217_9ACTN</name>
<comment type="function">
    <text evidence="5">ATP-dependent carboxylate-amine ligase which exhibits weak glutamate--cysteine ligase activity.</text>
</comment>
<keyword evidence="7" id="KW-1185">Reference proteome</keyword>
<dbReference type="InterPro" id="IPR050141">
    <property type="entry name" value="GCL_type2/YbdK_subfam"/>
</dbReference>
<evidence type="ECO:0000256" key="2">
    <source>
        <dbReference type="ARBA" id="ARBA00022741"/>
    </source>
</evidence>
<reference evidence="7" key="1">
    <citation type="journal article" date="2019" name="Int. J. Syst. Evol. Microbiol.">
        <title>The Global Catalogue of Microorganisms (GCM) 10K type strain sequencing project: providing services to taxonomists for standard genome sequencing and annotation.</title>
        <authorList>
            <consortium name="The Broad Institute Genomics Platform"/>
            <consortium name="The Broad Institute Genome Sequencing Center for Infectious Disease"/>
            <person name="Wu L."/>
            <person name="Ma J."/>
        </authorList>
    </citation>
    <scope>NUCLEOTIDE SEQUENCE [LARGE SCALE GENOMIC DNA]</scope>
    <source>
        <strain evidence="7">CGMCC 4.7349</strain>
    </source>
</reference>
<comment type="similarity">
    <text evidence="5">Belongs to the glutamate--cysteine ligase type 2 family. YbdK subfamily.</text>
</comment>
<dbReference type="NCBIfam" id="TIGR02050">
    <property type="entry name" value="gshA_cyan_rel"/>
    <property type="match status" value="1"/>
</dbReference>
<dbReference type="InterPro" id="IPR011793">
    <property type="entry name" value="YbdK"/>
</dbReference>
<dbReference type="EMBL" id="BMNG01000007">
    <property type="protein sequence ID" value="GGO45924.1"/>
    <property type="molecule type" value="Genomic_DNA"/>
</dbReference>
<dbReference type="InterPro" id="IPR014746">
    <property type="entry name" value="Gln_synth/guanido_kin_cat_dom"/>
</dbReference>
<dbReference type="Gene3D" id="3.30.590.20">
    <property type="match status" value="1"/>
</dbReference>
<evidence type="ECO:0000256" key="1">
    <source>
        <dbReference type="ARBA" id="ARBA00022598"/>
    </source>
</evidence>
<dbReference type="Proteomes" id="UP000656881">
    <property type="component" value="Unassembled WGS sequence"/>
</dbReference>
<comment type="catalytic activity">
    <reaction evidence="4 5">
        <text>L-cysteine + L-glutamate + ATP = gamma-L-glutamyl-L-cysteine + ADP + phosphate + H(+)</text>
        <dbReference type="Rhea" id="RHEA:13285"/>
        <dbReference type="ChEBI" id="CHEBI:15378"/>
        <dbReference type="ChEBI" id="CHEBI:29985"/>
        <dbReference type="ChEBI" id="CHEBI:30616"/>
        <dbReference type="ChEBI" id="CHEBI:35235"/>
        <dbReference type="ChEBI" id="CHEBI:43474"/>
        <dbReference type="ChEBI" id="CHEBI:58173"/>
        <dbReference type="ChEBI" id="CHEBI:456216"/>
        <dbReference type="EC" id="6.3.2.2"/>
    </reaction>
</comment>
<evidence type="ECO:0000313" key="6">
    <source>
        <dbReference type="EMBL" id="GGO45924.1"/>
    </source>
</evidence>
<dbReference type="PANTHER" id="PTHR36510">
    <property type="entry name" value="GLUTAMATE--CYSTEINE LIGASE 2-RELATED"/>
    <property type="match status" value="1"/>
</dbReference>
<evidence type="ECO:0000313" key="7">
    <source>
        <dbReference type="Proteomes" id="UP000656881"/>
    </source>
</evidence>
<evidence type="ECO:0000256" key="3">
    <source>
        <dbReference type="ARBA" id="ARBA00022840"/>
    </source>
</evidence>
<evidence type="ECO:0000256" key="4">
    <source>
        <dbReference type="ARBA" id="ARBA00048819"/>
    </source>
</evidence>
<dbReference type="NCBIfam" id="NF010041">
    <property type="entry name" value="PRK13517.1-1"/>
    <property type="match status" value="1"/>
</dbReference>